<gene>
    <name evidence="4" type="ORF">J2S59_000825</name>
</gene>
<keyword evidence="2 4" id="KW-0238">DNA-binding</keyword>
<evidence type="ECO:0000256" key="3">
    <source>
        <dbReference type="RuleBase" id="RU003939"/>
    </source>
</evidence>
<accession>A0ABT9NKS3</accession>
<dbReference type="Pfam" id="PF00216">
    <property type="entry name" value="Bac_DNA_binding"/>
    <property type="match status" value="1"/>
</dbReference>
<evidence type="ECO:0000313" key="5">
    <source>
        <dbReference type="Proteomes" id="UP001240447"/>
    </source>
</evidence>
<dbReference type="Proteomes" id="UP001240447">
    <property type="component" value="Unassembled WGS sequence"/>
</dbReference>
<reference evidence="4 5" key="1">
    <citation type="submission" date="2023-07" db="EMBL/GenBank/DDBJ databases">
        <title>Sequencing the genomes of 1000 actinobacteria strains.</title>
        <authorList>
            <person name="Klenk H.-P."/>
        </authorList>
    </citation>
    <scope>NUCLEOTIDE SEQUENCE [LARGE SCALE GENOMIC DNA]</scope>
    <source>
        <strain evidence="4 5">GD13</strain>
    </source>
</reference>
<dbReference type="InterPro" id="IPR000119">
    <property type="entry name" value="Hist_DNA-bd"/>
</dbReference>
<dbReference type="InterPro" id="IPR020816">
    <property type="entry name" value="Histone-like_DNA-bd_CS"/>
</dbReference>
<comment type="caution">
    <text evidence="4">The sequence shown here is derived from an EMBL/GenBank/DDBJ whole genome shotgun (WGS) entry which is preliminary data.</text>
</comment>
<evidence type="ECO:0000256" key="1">
    <source>
        <dbReference type="ARBA" id="ARBA00023067"/>
    </source>
</evidence>
<name>A0ABT9NKS3_9ACTN</name>
<keyword evidence="1" id="KW-0226">DNA condensation</keyword>
<dbReference type="Gene3D" id="4.10.520.10">
    <property type="entry name" value="IHF-like DNA-binding proteins"/>
    <property type="match status" value="1"/>
</dbReference>
<sequence>MNKRELAAAVADAHDLDNSTATAVVETVFNTIAERVAADDAVTVAGFGTFERRHRAARTGRNPQTGEEIQIAETYTPGFKAATALKRTVAGN</sequence>
<comment type="similarity">
    <text evidence="3">Belongs to the bacterial histone-like protein family.</text>
</comment>
<dbReference type="PRINTS" id="PR01727">
    <property type="entry name" value="DNABINDINGHU"/>
</dbReference>
<evidence type="ECO:0000256" key="2">
    <source>
        <dbReference type="ARBA" id="ARBA00023125"/>
    </source>
</evidence>
<dbReference type="PROSITE" id="PS00045">
    <property type="entry name" value="HISTONE_LIKE"/>
    <property type="match status" value="1"/>
</dbReference>
<dbReference type="SUPFAM" id="SSF47729">
    <property type="entry name" value="IHF-like DNA-binding proteins"/>
    <property type="match status" value="1"/>
</dbReference>
<evidence type="ECO:0000313" key="4">
    <source>
        <dbReference type="EMBL" id="MDP9821016.1"/>
    </source>
</evidence>
<dbReference type="InterPro" id="IPR010992">
    <property type="entry name" value="IHF-like_DNA-bd_dom_sf"/>
</dbReference>
<proteinExistence type="inferred from homology"/>
<dbReference type="PANTHER" id="PTHR33175:SF3">
    <property type="entry name" value="DNA-BINDING PROTEIN HU-BETA"/>
    <property type="match status" value="1"/>
</dbReference>
<dbReference type="GO" id="GO:0003677">
    <property type="term" value="F:DNA binding"/>
    <property type="evidence" value="ECO:0007669"/>
    <property type="project" value="UniProtKB-KW"/>
</dbReference>
<dbReference type="EMBL" id="JAUSQM010000001">
    <property type="protein sequence ID" value="MDP9821016.1"/>
    <property type="molecule type" value="Genomic_DNA"/>
</dbReference>
<organism evidence="4 5">
    <name type="scientific">Nocardioides massiliensis</name>
    <dbReference type="NCBI Taxonomy" id="1325935"/>
    <lineage>
        <taxon>Bacteria</taxon>
        <taxon>Bacillati</taxon>
        <taxon>Actinomycetota</taxon>
        <taxon>Actinomycetes</taxon>
        <taxon>Propionibacteriales</taxon>
        <taxon>Nocardioidaceae</taxon>
        <taxon>Nocardioides</taxon>
    </lineage>
</organism>
<protein>
    <submittedName>
        <fullName evidence="4">DNA-binding protein HU-beta</fullName>
    </submittedName>
</protein>
<dbReference type="SMART" id="SM00411">
    <property type="entry name" value="BHL"/>
    <property type="match status" value="1"/>
</dbReference>
<dbReference type="RefSeq" id="WP_068120751.1">
    <property type="nucleotide sequence ID" value="NZ_CCXJ01000304.1"/>
</dbReference>
<dbReference type="PANTHER" id="PTHR33175">
    <property type="entry name" value="DNA-BINDING PROTEIN HU"/>
    <property type="match status" value="1"/>
</dbReference>
<keyword evidence="5" id="KW-1185">Reference proteome</keyword>
<dbReference type="CDD" id="cd13831">
    <property type="entry name" value="HU"/>
    <property type="match status" value="1"/>
</dbReference>